<evidence type="ECO:0000256" key="1">
    <source>
        <dbReference type="ARBA" id="ARBA00022676"/>
    </source>
</evidence>
<dbReference type="InterPro" id="IPR017459">
    <property type="entry name" value="Glycosyl_Trfase_fam3_N_dom"/>
</dbReference>
<dbReference type="Pfam" id="PF02885">
    <property type="entry name" value="Glycos_trans_3N"/>
    <property type="match status" value="1"/>
</dbReference>
<dbReference type="AlphaFoldDB" id="A0A9N7Y3Z5"/>
<dbReference type="GO" id="GO:0016757">
    <property type="term" value="F:glycosyltransferase activity"/>
    <property type="evidence" value="ECO:0007669"/>
    <property type="project" value="UniProtKB-KW"/>
</dbReference>
<comment type="caution">
    <text evidence="4">The sequence shown here is derived from an EMBL/GenBank/DDBJ whole genome shotgun (WGS) entry which is preliminary data.</text>
</comment>
<evidence type="ECO:0000313" key="4">
    <source>
        <dbReference type="EMBL" id="CAB1417405.1"/>
    </source>
</evidence>
<sequence length="127" mass="14300">MHCPGTDLQTSRWTSGAEYKLHQVISSSLRSHWPVSLTCGCLMITQGSMAHDRLRTPDQINMLSIPDLIKKKRDGETLSDEEIRTFITAVTNQSIQECQIGRNISLPPAERPISCFLLSLLLWRCAC</sequence>
<dbReference type="EMBL" id="CADEAL010000263">
    <property type="protein sequence ID" value="CAB1417405.1"/>
    <property type="molecule type" value="Genomic_DNA"/>
</dbReference>
<accession>A0A9N7Y3Z5</accession>
<name>A0A9N7Y3Z5_PLEPL</name>
<gene>
    <name evidence="4" type="ORF">PLEPLA_LOCUS5207</name>
</gene>
<dbReference type="Gene3D" id="1.20.970.10">
    <property type="entry name" value="Transferase, Pyrimidine Nucleoside Phosphorylase, Chain C"/>
    <property type="match status" value="1"/>
</dbReference>
<dbReference type="InterPro" id="IPR036320">
    <property type="entry name" value="Glycosyl_Trfase_fam3_N_dom_sf"/>
</dbReference>
<feature type="domain" description="Glycosyl transferase family 3 N-terminal" evidence="3">
    <location>
        <begin position="67"/>
        <end position="101"/>
    </location>
</feature>
<proteinExistence type="predicted"/>
<evidence type="ECO:0000259" key="3">
    <source>
        <dbReference type="Pfam" id="PF02885"/>
    </source>
</evidence>
<reference evidence="4" key="1">
    <citation type="submission" date="2020-03" db="EMBL/GenBank/DDBJ databases">
        <authorList>
            <person name="Weist P."/>
        </authorList>
    </citation>
    <scope>NUCLEOTIDE SEQUENCE</scope>
</reference>
<organism evidence="4 5">
    <name type="scientific">Pleuronectes platessa</name>
    <name type="common">European plaice</name>
    <dbReference type="NCBI Taxonomy" id="8262"/>
    <lineage>
        <taxon>Eukaryota</taxon>
        <taxon>Metazoa</taxon>
        <taxon>Chordata</taxon>
        <taxon>Craniata</taxon>
        <taxon>Vertebrata</taxon>
        <taxon>Euteleostomi</taxon>
        <taxon>Actinopterygii</taxon>
        <taxon>Neopterygii</taxon>
        <taxon>Teleostei</taxon>
        <taxon>Neoteleostei</taxon>
        <taxon>Acanthomorphata</taxon>
        <taxon>Carangaria</taxon>
        <taxon>Pleuronectiformes</taxon>
        <taxon>Pleuronectoidei</taxon>
        <taxon>Pleuronectidae</taxon>
        <taxon>Pleuronectes</taxon>
    </lineage>
</organism>
<evidence type="ECO:0000313" key="5">
    <source>
        <dbReference type="Proteomes" id="UP001153269"/>
    </source>
</evidence>
<evidence type="ECO:0000256" key="2">
    <source>
        <dbReference type="ARBA" id="ARBA00022679"/>
    </source>
</evidence>
<dbReference type="Proteomes" id="UP001153269">
    <property type="component" value="Unassembled WGS sequence"/>
</dbReference>
<protein>
    <recommendedName>
        <fullName evidence="3">Glycosyl transferase family 3 N-terminal domain-containing protein</fullName>
    </recommendedName>
</protein>
<keyword evidence="2" id="KW-0808">Transferase</keyword>
<keyword evidence="1" id="KW-0328">Glycosyltransferase</keyword>
<keyword evidence="5" id="KW-1185">Reference proteome</keyword>
<dbReference type="SUPFAM" id="SSF47648">
    <property type="entry name" value="Nucleoside phosphorylase/phosphoribosyltransferase N-terminal domain"/>
    <property type="match status" value="1"/>
</dbReference>